<dbReference type="Proteomes" id="UP000284731">
    <property type="component" value="Unassembled WGS sequence"/>
</dbReference>
<feature type="domain" description="Cpl-7 lysozyme C-terminal" evidence="1">
    <location>
        <begin position="241"/>
        <end position="282"/>
    </location>
</feature>
<accession>A0A412PAK3</accession>
<dbReference type="GO" id="GO:0008745">
    <property type="term" value="F:N-acetylmuramoyl-L-alanine amidase activity"/>
    <property type="evidence" value="ECO:0007669"/>
    <property type="project" value="InterPro"/>
</dbReference>
<evidence type="ECO:0000259" key="1">
    <source>
        <dbReference type="SMART" id="SM01095"/>
    </source>
</evidence>
<comment type="caution">
    <text evidence="2">The sequence shown here is derived from an EMBL/GenBank/DDBJ whole genome shotgun (WGS) entry which is preliminary data.</text>
</comment>
<dbReference type="SMART" id="SM01095">
    <property type="entry name" value="Cpl-7"/>
    <property type="match status" value="2"/>
</dbReference>
<dbReference type="AlphaFoldDB" id="A0A412PAK3"/>
<dbReference type="Gene3D" id="3.40.630.40">
    <property type="entry name" value="Zn-dependent exopeptidases"/>
    <property type="match status" value="1"/>
</dbReference>
<reference evidence="2 3" key="1">
    <citation type="submission" date="2018-08" db="EMBL/GenBank/DDBJ databases">
        <title>A genome reference for cultivated species of the human gut microbiota.</title>
        <authorList>
            <person name="Zou Y."/>
            <person name="Xue W."/>
            <person name="Luo G."/>
        </authorList>
    </citation>
    <scope>NUCLEOTIDE SEQUENCE [LARGE SCALE GENOMIC DNA]</scope>
    <source>
        <strain evidence="2 3">AF18-46</strain>
    </source>
</reference>
<dbReference type="InterPro" id="IPR013168">
    <property type="entry name" value="Cpl_7_lyso_C"/>
</dbReference>
<gene>
    <name evidence="2" type="ORF">DWX20_09460</name>
</gene>
<feature type="domain" description="Cpl-7 lysozyme C-terminal" evidence="1">
    <location>
        <begin position="191"/>
        <end position="232"/>
    </location>
</feature>
<dbReference type="EMBL" id="QRWX01000005">
    <property type="protein sequence ID" value="RGT53656.1"/>
    <property type="molecule type" value="Genomic_DNA"/>
</dbReference>
<organism evidence="2 3">
    <name type="scientific">Solobacterium moorei</name>
    <dbReference type="NCBI Taxonomy" id="102148"/>
    <lineage>
        <taxon>Bacteria</taxon>
        <taxon>Bacillati</taxon>
        <taxon>Bacillota</taxon>
        <taxon>Erysipelotrichia</taxon>
        <taxon>Erysipelotrichales</taxon>
        <taxon>Erysipelotrichaceae</taxon>
        <taxon>Solobacterium</taxon>
    </lineage>
</organism>
<dbReference type="GO" id="GO:0009253">
    <property type="term" value="P:peptidoglycan catabolic process"/>
    <property type="evidence" value="ECO:0007669"/>
    <property type="project" value="InterPro"/>
</dbReference>
<dbReference type="RefSeq" id="WP_118765324.1">
    <property type="nucleotide sequence ID" value="NZ_CABJCF010000005.1"/>
</dbReference>
<name>A0A412PAK3_9FIRM</name>
<dbReference type="InterPro" id="IPR002508">
    <property type="entry name" value="MurNAc-LAA_cat"/>
</dbReference>
<evidence type="ECO:0000313" key="3">
    <source>
        <dbReference type="Proteomes" id="UP000284731"/>
    </source>
</evidence>
<dbReference type="SUPFAM" id="SSF53187">
    <property type="entry name" value="Zn-dependent exopeptidases"/>
    <property type="match status" value="1"/>
</dbReference>
<protein>
    <submittedName>
        <fullName evidence="2">N-acetylmuramoyl-L-alanine amidase</fullName>
    </submittedName>
</protein>
<dbReference type="Pfam" id="PF01520">
    <property type="entry name" value="Amidase_3"/>
    <property type="match status" value="1"/>
</dbReference>
<dbReference type="Pfam" id="PF08230">
    <property type="entry name" value="CW_7"/>
    <property type="match status" value="2"/>
</dbReference>
<evidence type="ECO:0000313" key="2">
    <source>
        <dbReference type="EMBL" id="RGT53656.1"/>
    </source>
</evidence>
<proteinExistence type="predicted"/>
<sequence>MKLLVICGHGAGDPGACANGYTEAERVRVLGQRIKELGGDNVILGDINRDYYADNGISYLDLPSDTQIVELHMDSASPSARGGHVIIMEGLDADEYDVALADFIGGILPGRARTLVYRGDLANPARANARGYGYRLIENGFISSEEDLYIFNNNIDALATGILSCFGFGANTSVQQTPVAPLEPTPQTNSLDEIAYRVIAREFGDDPYRTQALTAAGYDAKAVQARVNEILGFSSTTEDDLADIAAAVYRGEYGDDPIRSQLLREAGYDPKAVQDAVNRIYYGF</sequence>